<gene>
    <name evidence="2" type="ORF">NP493_258g06009</name>
</gene>
<keyword evidence="1" id="KW-0812">Transmembrane</keyword>
<evidence type="ECO:0000313" key="3">
    <source>
        <dbReference type="Proteomes" id="UP001209878"/>
    </source>
</evidence>
<evidence type="ECO:0000256" key="1">
    <source>
        <dbReference type="SAM" id="Phobius"/>
    </source>
</evidence>
<accession>A0AAD9UCR4</accession>
<keyword evidence="3" id="KW-1185">Reference proteome</keyword>
<keyword evidence="1" id="KW-1133">Transmembrane helix</keyword>
<evidence type="ECO:0000313" key="2">
    <source>
        <dbReference type="EMBL" id="KAK2184623.1"/>
    </source>
</evidence>
<reference evidence="2" key="1">
    <citation type="journal article" date="2023" name="Mol. Biol. Evol.">
        <title>Third-Generation Sequencing Reveals the Adaptive Role of the Epigenome in Three Deep-Sea Polychaetes.</title>
        <authorList>
            <person name="Perez M."/>
            <person name="Aroh O."/>
            <person name="Sun Y."/>
            <person name="Lan Y."/>
            <person name="Juniper S.K."/>
            <person name="Young C.R."/>
            <person name="Angers B."/>
            <person name="Qian P.Y."/>
        </authorList>
    </citation>
    <scope>NUCLEOTIDE SEQUENCE</scope>
    <source>
        <strain evidence="2">R07B-5</strain>
    </source>
</reference>
<dbReference type="Proteomes" id="UP001209878">
    <property type="component" value="Unassembled WGS sequence"/>
</dbReference>
<protein>
    <submittedName>
        <fullName evidence="2">Uncharacterized protein</fullName>
    </submittedName>
</protein>
<feature type="transmembrane region" description="Helical" evidence="1">
    <location>
        <begin position="21"/>
        <end position="42"/>
    </location>
</feature>
<keyword evidence="1" id="KW-0472">Membrane</keyword>
<sequence>MALGRDIGKLKKEGFLRGTQARRISIFAIFGVLGWSTVYTIYKVCTVDWNTHWANRLIQRMDQRFADRQDQVKSIELRKKYAVAHKTTSSDTPWDY</sequence>
<comment type="caution">
    <text evidence="2">The sequence shown here is derived from an EMBL/GenBank/DDBJ whole genome shotgun (WGS) entry which is preliminary data.</text>
</comment>
<proteinExistence type="predicted"/>
<name>A0AAD9UCR4_RIDPI</name>
<dbReference type="EMBL" id="JAODUO010000259">
    <property type="protein sequence ID" value="KAK2184623.1"/>
    <property type="molecule type" value="Genomic_DNA"/>
</dbReference>
<organism evidence="2 3">
    <name type="scientific">Ridgeia piscesae</name>
    <name type="common">Tubeworm</name>
    <dbReference type="NCBI Taxonomy" id="27915"/>
    <lineage>
        <taxon>Eukaryota</taxon>
        <taxon>Metazoa</taxon>
        <taxon>Spiralia</taxon>
        <taxon>Lophotrochozoa</taxon>
        <taxon>Annelida</taxon>
        <taxon>Polychaeta</taxon>
        <taxon>Sedentaria</taxon>
        <taxon>Canalipalpata</taxon>
        <taxon>Sabellida</taxon>
        <taxon>Siboglinidae</taxon>
        <taxon>Ridgeia</taxon>
    </lineage>
</organism>
<dbReference type="AlphaFoldDB" id="A0AAD9UCR4"/>